<dbReference type="AlphaFoldDB" id="A0A4Q2UVH4"/>
<organism evidence="2 3">
    <name type="scientific">Fusarium oxysporum f. sp. narcissi</name>
    <dbReference type="NCBI Taxonomy" id="451672"/>
    <lineage>
        <taxon>Eukaryota</taxon>
        <taxon>Fungi</taxon>
        <taxon>Dikarya</taxon>
        <taxon>Ascomycota</taxon>
        <taxon>Pezizomycotina</taxon>
        <taxon>Sordariomycetes</taxon>
        <taxon>Hypocreomycetidae</taxon>
        <taxon>Hypocreales</taxon>
        <taxon>Nectriaceae</taxon>
        <taxon>Fusarium</taxon>
        <taxon>Fusarium oxysporum species complex</taxon>
    </lineage>
</organism>
<comment type="caution">
    <text evidence="2">The sequence shown here is derived from an EMBL/GenBank/DDBJ whole genome shotgun (WGS) entry which is preliminary data.</text>
</comment>
<gene>
    <name evidence="2" type="ORF">BFJ63_vAg18827</name>
</gene>
<name>A0A4Q2UVH4_FUSOX</name>
<evidence type="ECO:0000313" key="3">
    <source>
        <dbReference type="Proteomes" id="UP000290540"/>
    </source>
</evidence>
<feature type="signal peptide" evidence="1">
    <location>
        <begin position="1"/>
        <end position="18"/>
    </location>
</feature>
<dbReference type="Proteomes" id="UP000290540">
    <property type="component" value="Unassembled WGS sequence"/>
</dbReference>
<reference evidence="2 3" key="1">
    <citation type="submission" date="2016-12" db="EMBL/GenBank/DDBJ databases">
        <title>Draft genome sequence of Fusarium oxysporum causing rot on Narcissus.</title>
        <authorList>
            <person name="Armitage A.D."/>
            <person name="Taylor A."/>
            <person name="Clarkson J.P."/>
            <person name="Harrison R.J."/>
            <person name="Jackson A.C."/>
        </authorList>
    </citation>
    <scope>NUCLEOTIDE SEQUENCE [LARGE SCALE GENOMIC DNA]</scope>
    <source>
        <strain evidence="2 3">N139</strain>
    </source>
</reference>
<proteinExistence type="predicted"/>
<evidence type="ECO:0000313" key="2">
    <source>
        <dbReference type="EMBL" id="RYC78301.1"/>
    </source>
</evidence>
<protein>
    <submittedName>
        <fullName evidence="2">Uncharacterized protein</fullName>
    </submittedName>
</protein>
<keyword evidence="1" id="KW-0732">Signal</keyword>
<dbReference type="EMBL" id="MQTW01001253">
    <property type="protein sequence ID" value="RYC78301.1"/>
    <property type="molecule type" value="Genomic_DNA"/>
</dbReference>
<accession>A0A4Q2UVH4</accession>
<evidence type="ECO:0000256" key="1">
    <source>
        <dbReference type="SAM" id="SignalP"/>
    </source>
</evidence>
<sequence length="105" mass="11547">MQPIITLILAFQAATVSALTTVVCIPASGAKIGDAEWAITNRKNDLHLNDDGFWNGGITTCGGQQVVALCRSKDYSQIWSTILKNGVVMCFKPELKHWYDCNQCK</sequence>
<feature type="chain" id="PRO_5020845022" evidence="1">
    <location>
        <begin position="19"/>
        <end position="105"/>
    </location>
</feature>